<dbReference type="RefSeq" id="WP_106127750.1">
    <property type="nucleotide sequence ID" value="NZ_PVZG01000008.1"/>
</dbReference>
<sequence>MDVISVQDGPATGSGRRILVYVAIALLVVAVAAGGYALLHRDDRSPVTAAPCPGLETPSGSGFALARADTAAGPECVGWIVERDHPFGSGDAAVNAVISRIVAENVRVRDQADVPYVRIAVLMPMTSAPGGAMSDAEILHSLQGAYAAQRQANAGKASELGDPTPLFQLVLTNEGTDQSAWATVVDALGGLKEGAHPLVAVTGLSISVPQTRLAGERLSELRIPAIGAVITADDMVAPWLFKISPPNQQYTAALSAYLSRRPEIRGGYLVWDRNPDNYVQKLRTNFIATFGAEFHLGDHNHAFNGSKPPVPGTPRLFSDIVRNICAVDPELVFYSGRDRDLPAFVDALGTRGQCQKRVRPILIATGATGLTIARDRLDDARVGVLDASSTDPVSWGAGGPGTPAHYAAFARLFTSPEPAGLGFTDADLGSGYAIMHRDAVVAAVWAARRDAAAKAHRNATRGGEPAVAETPTAEDVRNALFGSSTDRIPAASGALYFQEQPGNDLWPVGKPVPVIRIGAATKGWPAGTPWTTPLLPNGS</sequence>
<dbReference type="EMBL" id="PVZG01000008">
    <property type="protein sequence ID" value="PRY28297.1"/>
    <property type="molecule type" value="Genomic_DNA"/>
</dbReference>
<keyword evidence="1" id="KW-0472">Membrane</keyword>
<comment type="caution">
    <text evidence="2">The sequence shown here is derived from an EMBL/GenBank/DDBJ whole genome shotgun (WGS) entry which is preliminary data.</text>
</comment>
<dbReference type="OrthoDB" id="3440574at2"/>
<evidence type="ECO:0000256" key="1">
    <source>
        <dbReference type="SAM" id="Phobius"/>
    </source>
</evidence>
<keyword evidence="1" id="KW-0812">Transmembrane</keyword>
<accession>A0A2T0S4E0</accession>
<gene>
    <name evidence="2" type="ORF">CLV70_10889</name>
</gene>
<reference evidence="2 3" key="1">
    <citation type="submission" date="2018-03" db="EMBL/GenBank/DDBJ databases">
        <title>Genomic Encyclopedia of Archaeal and Bacterial Type Strains, Phase II (KMG-II): from individual species to whole genera.</title>
        <authorList>
            <person name="Goeker M."/>
        </authorList>
    </citation>
    <scope>NUCLEOTIDE SEQUENCE [LARGE SCALE GENOMIC DNA]</scope>
    <source>
        <strain evidence="2 3">DSM 45348</strain>
    </source>
</reference>
<proteinExistence type="predicted"/>
<keyword evidence="3" id="KW-1185">Reference proteome</keyword>
<protein>
    <submittedName>
        <fullName evidence="2">ABC-type branched-subunit amino acid transport system substrate-binding protein</fullName>
    </submittedName>
</protein>
<organism evidence="2 3">
    <name type="scientific">Pseudosporangium ferrugineum</name>
    <dbReference type="NCBI Taxonomy" id="439699"/>
    <lineage>
        <taxon>Bacteria</taxon>
        <taxon>Bacillati</taxon>
        <taxon>Actinomycetota</taxon>
        <taxon>Actinomycetes</taxon>
        <taxon>Micromonosporales</taxon>
        <taxon>Micromonosporaceae</taxon>
        <taxon>Pseudosporangium</taxon>
    </lineage>
</organism>
<evidence type="ECO:0000313" key="3">
    <source>
        <dbReference type="Proteomes" id="UP000239209"/>
    </source>
</evidence>
<dbReference type="InterPro" id="IPR028082">
    <property type="entry name" value="Peripla_BP_I"/>
</dbReference>
<name>A0A2T0S4E0_9ACTN</name>
<dbReference type="AlphaFoldDB" id="A0A2T0S4E0"/>
<feature type="transmembrane region" description="Helical" evidence="1">
    <location>
        <begin position="18"/>
        <end position="39"/>
    </location>
</feature>
<dbReference type="Proteomes" id="UP000239209">
    <property type="component" value="Unassembled WGS sequence"/>
</dbReference>
<evidence type="ECO:0000313" key="2">
    <source>
        <dbReference type="EMBL" id="PRY28297.1"/>
    </source>
</evidence>
<keyword evidence="1" id="KW-1133">Transmembrane helix</keyword>
<dbReference type="Gene3D" id="3.40.50.2300">
    <property type="match status" value="2"/>
</dbReference>
<dbReference type="SUPFAM" id="SSF53822">
    <property type="entry name" value="Periplasmic binding protein-like I"/>
    <property type="match status" value="1"/>
</dbReference>